<dbReference type="PANTHER" id="PTHR33515">
    <property type="entry name" value="RIBOSOME-BINDING FACTOR A, CHLOROPLASTIC-RELATED"/>
    <property type="match status" value="1"/>
</dbReference>
<comment type="subunit">
    <text evidence="2">Monomer. Binds 30S ribosomal subunits, but not 50S ribosomal subunits or 70S ribosomes.</text>
</comment>
<dbReference type="Gene3D" id="3.30.300.20">
    <property type="match status" value="1"/>
</dbReference>
<comment type="caution">
    <text evidence="3">The sequence shown here is derived from an EMBL/GenBank/DDBJ whole genome shotgun (WGS) entry which is preliminary data.</text>
</comment>
<dbReference type="NCBIfam" id="TIGR00082">
    <property type="entry name" value="rbfA"/>
    <property type="match status" value="1"/>
</dbReference>
<reference evidence="3 4" key="1">
    <citation type="submission" date="2022-05" db="EMBL/GenBank/DDBJ databases">
        <authorList>
            <person name="Park J.-S."/>
        </authorList>
    </citation>
    <scope>NUCLEOTIDE SEQUENCE [LARGE SCALE GENOMIC DNA]</scope>
    <source>
        <strain evidence="3 4">2012CJ34-2</strain>
    </source>
</reference>
<comment type="function">
    <text evidence="2">One of several proteins that assist in the late maturation steps of the functional core of the 30S ribosomal subunit. Associates with free 30S ribosomal subunits (but not with 30S subunits that are part of 70S ribosomes or polysomes). Required for efficient processing of 16S rRNA. May interact with the 5'-terminal helix region of 16S rRNA.</text>
</comment>
<dbReference type="Proteomes" id="UP001203338">
    <property type="component" value="Unassembled WGS sequence"/>
</dbReference>
<dbReference type="PROSITE" id="PS01319">
    <property type="entry name" value="RBFA"/>
    <property type="match status" value="1"/>
</dbReference>
<comment type="subcellular location">
    <subcellularLocation>
        <location evidence="2">Cytoplasm</location>
    </subcellularLocation>
</comment>
<name>A0ABT0PF36_9GAMM</name>
<dbReference type="InterPro" id="IPR015946">
    <property type="entry name" value="KH_dom-like_a/b"/>
</dbReference>
<comment type="similarity">
    <text evidence="2">Belongs to the RbfA family.</text>
</comment>
<dbReference type="SUPFAM" id="SSF89919">
    <property type="entry name" value="Ribosome-binding factor A, RbfA"/>
    <property type="match status" value="1"/>
</dbReference>
<protein>
    <recommendedName>
        <fullName evidence="2">Ribosome-binding factor A</fullName>
    </recommendedName>
</protein>
<dbReference type="HAMAP" id="MF_00003">
    <property type="entry name" value="RbfA"/>
    <property type="match status" value="1"/>
</dbReference>
<dbReference type="Pfam" id="PF02033">
    <property type="entry name" value="RBFA"/>
    <property type="match status" value="1"/>
</dbReference>
<evidence type="ECO:0000313" key="3">
    <source>
        <dbReference type="EMBL" id="MCL6269979.1"/>
    </source>
</evidence>
<keyword evidence="4" id="KW-1185">Reference proteome</keyword>
<dbReference type="InterPro" id="IPR020053">
    <property type="entry name" value="Ribosome-bd_factorA_CS"/>
</dbReference>
<accession>A0ABT0PF36</accession>
<gene>
    <name evidence="2 3" type="primary">rbfA</name>
    <name evidence="3" type="ORF">M3P05_08510</name>
</gene>
<dbReference type="PANTHER" id="PTHR33515:SF1">
    <property type="entry name" value="RIBOSOME-BINDING FACTOR A, CHLOROPLASTIC-RELATED"/>
    <property type="match status" value="1"/>
</dbReference>
<evidence type="ECO:0000256" key="2">
    <source>
        <dbReference type="HAMAP-Rule" id="MF_00003"/>
    </source>
</evidence>
<organism evidence="3 4">
    <name type="scientific">Parendozoicomonas callyspongiae</name>
    <dbReference type="NCBI Taxonomy" id="2942213"/>
    <lineage>
        <taxon>Bacteria</taxon>
        <taxon>Pseudomonadati</taxon>
        <taxon>Pseudomonadota</taxon>
        <taxon>Gammaproteobacteria</taxon>
        <taxon>Oceanospirillales</taxon>
        <taxon>Endozoicomonadaceae</taxon>
        <taxon>Parendozoicomonas</taxon>
    </lineage>
</organism>
<dbReference type="RefSeq" id="WP_249699109.1">
    <property type="nucleotide sequence ID" value="NZ_JAMFLX010000009.1"/>
</dbReference>
<evidence type="ECO:0000313" key="4">
    <source>
        <dbReference type="Proteomes" id="UP001203338"/>
    </source>
</evidence>
<keyword evidence="2" id="KW-0963">Cytoplasm</keyword>
<keyword evidence="1 2" id="KW-0690">Ribosome biogenesis</keyword>
<proteinExistence type="inferred from homology"/>
<dbReference type="EMBL" id="JAMFLX010000009">
    <property type="protein sequence ID" value="MCL6269979.1"/>
    <property type="molecule type" value="Genomic_DNA"/>
</dbReference>
<evidence type="ECO:0000256" key="1">
    <source>
        <dbReference type="ARBA" id="ARBA00022517"/>
    </source>
</evidence>
<dbReference type="InterPro" id="IPR023799">
    <property type="entry name" value="RbfA_dom_sf"/>
</dbReference>
<sequence length="131" mass="14795">MPKEFSRTQRVGDQIQRELATVLQLEMKDPRLGMVTVSGVDVSRDMAFATVHVTFLGIDGEKAINEAVEVLTEAAGYLRTELSRRMRMRFTPQLRFRYDESLVRGRRLSSLIDEAVADDKTSVDENSGGQE</sequence>
<dbReference type="InterPro" id="IPR000238">
    <property type="entry name" value="RbfA"/>
</dbReference>